<evidence type="ECO:0000256" key="2">
    <source>
        <dbReference type="ARBA" id="ARBA00022763"/>
    </source>
</evidence>
<protein>
    <recommendedName>
        <fullName evidence="7">UBZ4-type domain-containing protein</fullName>
    </recommendedName>
</protein>
<evidence type="ECO:0000256" key="1">
    <source>
        <dbReference type="ARBA" id="ARBA00022723"/>
    </source>
</evidence>
<feature type="compositionally biased region" description="Polar residues" evidence="6">
    <location>
        <begin position="176"/>
        <end position="198"/>
    </location>
</feature>
<keyword evidence="5" id="KW-0234">DNA repair</keyword>
<evidence type="ECO:0000256" key="3">
    <source>
        <dbReference type="ARBA" id="ARBA00022771"/>
    </source>
</evidence>
<evidence type="ECO:0000313" key="8">
    <source>
        <dbReference type="EMBL" id="CAI4213110.1"/>
    </source>
</evidence>
<dbReference type="Proteomes" id="UP000838763">
    <property type="component" value="Unassembled WGS sequence"/>
</dbReference>
<evidence type="ECO:0000256" key="6">
    <source>
        <dbReference type="SAM" id="MobiDB-lite"/>
    </source>
</evidence>
<dbReference type="EMBL" id="CALLCH030000007">
    <property type="protein sequence ID" value="CAI4213110.1"/>
    <property type="molecule type" value="Genomic_DNA"/>
</dbReference>
<reference evidence="8" key="1">
    <citation type="submission" date="2022-11" db="EMBL/GenBank/DDBJ databases">
        <authorList>
            <person name="Scott C."/>
            <person name="Bruce N."/>
        </authorList>
    </citation>
    <scope>NUCLEOTIDE SEQUENCE</scope>
</reference>
<name>A0A9P1GZD1_9PEZI</name>
<evidence type="ECO:0000313" key="9">
    <source>
        <dbReference type="Proteomes" id="UP000838763"/>
    </source>
</evidence>
<feature type="region of interest" description="Disordered" evidence="6">
    <location>
        <begin position="161"/>
        <end position="209"/>
    </location>
</feature>
<feature type="domain" description="UBZ4-type" evidence="7">
    <location>
        <begin position="86"/>
        <end position="111"/>
    </location>
</feature>
<organism evidence="8 9">
    <name type="scientific">Parascedosporium putredinis</name>
    <dbReference type="NCBI Taxonomy" id="1442378"/>
    <lineage>
        <taxon>Eukaryota</taxon>
        <taxon>Fungi</taxon>
        <taxon>Dikarya</taxon>
        <taxon>Ascomycota</taxon>
        <taxon>Pezizomycotina</taxon>
        <taxon>Sordariomycetes</taxon>
        <taxon>Hypocreomycetidae</taxon>
        <taxon>Microascales</taxon>
        <taxon>Microascaceae</taxon>
        <taxon>Parascedosporium</taxon>
    </lineage>
</organism>
<dbReference type="AlphaFoldDB" id="A0A9P1GZD1"/>
<keyword evidence="2" id="KW-0227">DNA damage</keyword>
<dbReference type="InterPro" id="IPR006642">
    <property type="entry name" value="Rad18_UBZ4"/>
</dbReference>
<dbReference type="OrthoDB" id="166134at2759"/>
<keyword evidence="3" id="KW-0863">Zinc-finger</keyword>
<proteinExistence type="predicted"/>
<feature type="compositionally biased region" description="Polar residues" evidence="6">
    <location>
        <begin position="66"/>
        <end position="83"/>
    </location>
</feature>
<evidence type="ECO:0000259" key="7">
    <source>
        <dbReference type="SMART" id="SM00734"/>
    </source>
</evidence>
<keyword evidence="4" id="KW-0862">Zinc</keyword>
<dbReference type="GO" id="GO:0006281">
    <property type="term" value="P:DNA repair"/>
    <property type="evidence" value="ECO:0007669"/>
    <property type="project" value="UniProtKB-KW"/>
</dbReference>
<keyword evidence="9" id="KW-1185">Reference proteome</keyword>
<sequence length="209" mass="22306">MSGRKLGGGRVLGSGKGLAPPKPVNVPSPSPLQRVSSPLPSDASFEPQSSDNSPAPSTGLPDFPQDLSTHISIGRQNSTAESNSQKLLCPICNEEMVTLLQLNQHLDDSHQELPEIEQDEVKTWFDKQVRKAKRFQPLSVINQKLRGLEVFESNDSDLVVASGSARGPGQQRPADSPSTRTSLLPDITGSTKRPTTFAPTPHAVAGSAP</sequence>
<dbReference type="SMART" id="SM00734">
    <property type="entry name" value="ZnF_Rad18"/>
    <property type="match status" value="1"/>
</dbReference>
<feature type="region of interest" description="Disordered" evidence="6">
    <location>
        <begin position="1"/>
        <end position="83"/>
    </location>
</feature>
<gene>
    <name evidence="8" type="ORF">PPNO1_LOCUS2862</name>
</gene>
<dbReference type="GO" id="GO:0008270">
    <property type="term" value="F:zinc ion binding"/>
    <property type="evidence" value="ECO:0007669"/>
    <property type="project" value="UniProtKB-KW"/>
</dbReference>
<accession>A0A9P1GZD1</accession>
<feature type="compositionally biased region" description="Pro residues" evidence="6">
    <location>
        <begin position="20"/>
        <end position="30"/>
    </location>
</feature>
<feature type="compositionally biased region" description="Gly residues" evidence="6">
    <location>
        <begin position="1"/>
        <end position="16"/>
    </location>
</feature>
<feature type="compositionally biased region" description="Polar residues" evidence="6">
    <location>
        <begin position="46"/>
        <end position="56"/>
    </location>
</feature>
<comment type="caution">
    <text evidence="8">The sequence shown here is derived from an EMBL/GenBank/DDBJ whole genome shotgun (WGS) entry which is preliminary data.</text>
</comment>
<evidence type="ECO:0000256" key="4">
    <source>
        <dbReference type="ARBA" id="ARBA00022833"/>
    </source>
</evidence>
<dbReference type="GO" id="GO:0003677">
    <property type="term" value="F:DNA binding"/>
    <property type="evidence" value="ECO:0007669"/>
    <property type="project" value="InterPro"/>
</dbReference>
<keyword evidence="1" id="KW-0479">Metal-binding</keyword>
<evidence type="ECO:0000256" key="5">
    <source>
        <dbReference type="ARBA" id="ARBA00023204"/>
    </source>
</evidence>